<reference evidence="1 2" key="1">
    <citation type="journal article" date="2019" name="Commun. Biol.">
        <title>The bagworm genome reveals a unique fibroin gene that provides high tensile strength.</title>
        <authorList>
            <person name="Kono N."/>
            <person name="Nakamura H."/>
            <person name="Ohtoshi R."/>
            <person name="Tomita M."/>
            <person name="Numata K."/>
            <person name="Arakawa K."/>
        </authorList>
    </citation>
    <scope>NUCLEOTIDE SEQUENCE [LARGE SCALE GENOMIC DNA]</scope>
</reference>
<protein>
    <submittedName>
        <fullName evidence="1">Uncharacterized protein</fullName>
    </submittedName>
</protein>
<keyword evidence="2" id="KW-1185">Reference proteome</keyword>
<dbReference type="EMBL" id="BGZK01000470">
    <property type="protein sequence ID" value="GBP45747.1"/>
    <property type="molecule type" value="Genomic_DNA"/>
</dbReference>
<dbReference type="AlphaFoldDB" id="A0A4C1W6N1"/>
<gene>
    <name evidence="1" type="ORF">EVAR_44976_1</name>
</gene>
<accession>A0A4C1W6N1</accession>
<proteinExistence type="predicted"/>
<evidence type="ECO:0000313" key="2">
    <source>
        <dbReference type="Proteomes" id="UP000299102"/>
    </source>
</evidence>
<comment type="caution">
    <text evidence="1">The sequence shown here is derived from an EMBL/GenBank/DDBJ whole genome shotgun (WGS) entry which is preliminary data.</text>
</comment>
<sequence>MGGAAGVAGPRPRPRLALRNSGAEYAAEVSECVAGRARPPAPGACDPRKTRLRYSTKFYGLM</sequence>
<feature type="non-terminal residue" evidence="1">
    <location>
        <position position="62"/>
    </location>
</feature>
<evidence type="ECO:0000313" key="1">
    <source>
        <dbReference type="EMBL" id="GBP45747.1"/>
    </source>
</evidence>
<organism evidence="1 2">
    <name type="scientific">Eumeta variegata</name>
    <name type="common">Bagworm moth</name>
    <name type="synonym">Eumeta japonica</name>
    <dbReference type="NCBI Taxonomy" id="151549"/>
    <lineage>
        <taxon>Eukaryota</taxon>
        <taxon>Metazoa</taxon>
        <taxon>Ecdysozoa</taxon>
        <taxon>Arthropoda</taxon>
        <taxon>Hexapoda</taxon>
        <taxon>Insecta</taxon>
        <taxon>Pterygota</taxon>
        <taxon>Neoptera</taxon>
        <taxon>Endopterygota</taxon>
        <taxon>Lepidoptera</taxon>
        <taxon>Glossata</taxon>
        <taxon>Ditrysia</taxon>
        <taxon>Tineoidea</taxon>
        <taxon>Psychidae</taxon>
        <taxon>Oiketicinae</taxon>
        <taxon>Eumeta</taxon>
    </lineage>
</organism>
<dbReference type="Proteomes" id="UP000299102">
    <property type="component" value="Unassembled WGS sequence"/>
</dbReference>
<name>A0A4C1W6N1_EUMVA</name>